<dbReference type="Pfam" id="PF05048">
    <property type="entry name" value="NosD"/>
    <property type="match status" value="1"/>
</dbReference>
<keyword evidence="4" id="KW-1133">Transmembrane helix</keyword>
<dbReference type="InterPro" id="IPR012334">
    <property type="entry name" value="Pectin_lyas_fold"/>
</dbReference>
<dbReference type="SUPFAM" id="SSF51126">
    <property type="entry name" value="Pectin lyase-like"/>
    <property type="match status" value="1"/>
</dbReference>
<dbReference type="InterPro" id="IPR022441">
    <property type="entry name" value="Para_beta_helix_rpt-2"/>
</dbReference>
<dbReference type="NCBIfam" id="TIGR03804">
    <property type="entry name" value="para_beta_helix"/>
    <property type="match status" value="3"/>
</dbReference>
<evidence type="ECO:0000256" key="3">
    <source>
        <dbReference type="ARBA" id="ARBA00022786"/>
    </source>
</evidence>
<name>A0A2V4VTA1_PAEBA</name>
<evidence type="ECO:0000256" key="2">
    <source>
        <dbReference type="ARBA" id="ARBA00022737"/>
    </source>
</evidence>
<reference evidence="6 7" key="1">
    <citation type="submission" date="2018-06" db="EMBL/GenBank/DDBJ databases">
        <title>Genomic Encyclopedia of Type Strains, Phase III (KMG-III): the genomes of soil and plant-associated and newly described type strains.</title>
        <authorList>
            <person name="Whitman W."/>
        </authorList>
    </citation>
    <scope>NUCLEOTIDE SEQUENCE [LARGE SCALE GENOMIC DNA]</scope>
    <source>
        <strain evidence="6 7">CECT 7022</strain>
    </source>
</reference>
<feature type="transmembrane region" description="Helical" evidence="4">
    <location>
        <begin position="37"/>
        <end position="59"/>
    </location>
</feature>
<dbReference type="PANTHER" id="PTHR22990:SF15">
    <property type="entry name" value="F-BOX ONLY PROTEIN 10"/>
    <property type="match status" value="1"/>
</dbReference>
<keyword evidence="4" id="KW-0472">Membrane</keyword>
<gene>
    <name evidence="6" type="ORF">DFQ00_1416</name>
</gene>
<dbReference type="InterPro" id="IPR006633">
    <property type="entry name" value="Carb-bd_sugar_hydrolysis-dom"/>
</dbReference>
<evidence type="ECO:0000313" key="6">
    <source>
        <dbReference type="EMBL" id="PYE42135.1"/>
    </source>
</evidence>
<dbReference type="InterPro" id="IPR006626">
    <property type="entry name" value="PbH1"/>
</dbReference>
<dbReference type="AlphaFoldDB" id="A0A2V4VTA1"/>
<sequence length="485" mass="52274">MEGSGDAMGEKSKGIGGIHILNMNDCRSANQRLWPGWGAACKAGFMMTISLLLMLVLPLQAARAAETNRDLVPLQPIIDSVSSGAVIKLQAGTTYAGPIVIDKPLTLIGDASVTIINHQEKAAISIQADDVKLSGFTVEHHGGQPAAAVHITGSNNEVNGLTIRTKGAGLLLRDADSALLGHNTIEWAGKSTASSTQKGNGIDLFNSDHSRIEGNQIQGVLDGIYLENSRKALVQDNRLLRTRYGIHCMYINGSSVMNNTGEENMTGGMIMGVKNTLVSGNIFRKQSTNVHSQGILLYDVHQSKITSNTVEGNRVGMNIAESSSNEIRDNDITRNFVGIQMVLAEGNTFTQNRFISNVIDASAMDSKSNKMKGNYWDSFQGLDVNQDGMSDLPYAINPFYEQLISRNAAYQLFFQSPGMVFLSDLHSEGKSSWTTDETPQIRIGEQQAGATKTDRQSRSGLVGLLGMLLLGLSAGTMIYMGVGRK</sequence>
<dbReference type="Gene3D" id="2.160.20.10">
    <property type="entry name" value="Single-stranded right-handed beta-helix, Pectin lyase-like"/>
    <property type="match status" value="1"/>
</dbReference>
<dbReference type="InterPro" id="IPR007742">
    <property type="entry name" value="NosD_dom"/>
</dbReference>
<accession>A0A2V4VTA1</accession>
<dbReference type="PANTHER" id="PTHR22990">
    <property type="entry name" value="F-BOX ONLY PROTEIN"/>
    <property type="match status" value="1"/>
</dbReference>
<keyword evidence="3" id="KW-0833">Ubl conjugation pathway</keyword>
<keyword evidence="2" id="KW-0677">Repeat</keyword>
<dbReference type="InterPro" id="IPR051550">
    <property type="entry name" value="SCF-Subunits/Alg-Epimerases"/>
</dbReference>
<protein>
    <submittedName>
        <fullName evidence="6">Nitrous oxidase accessory protein</fullName>
    </submittedName>
</protein>
<comment type="pathway">
    <text evidence="1">Protein modification; protein ubiquitination.</text>
</comment>
<evidence type="ECO:0000259" key="5">
    <source>
        <dbReference type="SMART" id="SM00722"/>
    </source>
</evidence>
<proteinExistence type="predicted"/>
<organism evidence="6 7">
    <name type="scientific">Paenibacillus barcinonensis</name>
    <dbReference type="NCBI Taxonomy" id="198119"/>
    <lineage>
        <taxon>Bacteria</taxon>
        <taxon>Bacillati</taxon>
        <taxon>Bacillota</taxon>
        <taxon>Bacilli</taxon>
        <taxon>Bacillales</taxon>
        <taxon>Paenibacillaceae</taxon>
        <taxon>Paenibacillus</taxon>
    </lineage>
</organism>
<dbReference type="EMBL" id="QJSW01000041">
    <property type="protein sequence ID" value="PYE42135.1"/>
    <property type="molecule type" value="Genomic_DNA"/>
</dbReference>
<keyword evidence="4" id="KW-0812">Transmembrane</keyword>
<comment type="caution">
    <text evidence="6">The sequence shown here is derived from an EMBL/GenBank/DDBJ whole genome shotgun (WGS) entry which is preliminary data.</text>
</comment>
<feature type="transmembrane region" description="Helical" evidence="4">
    <location>
        <begin position="461"/>
        <end position="482"/>
    </location>
</feature>
<feature type="domain" description="Carbohydrate-binding/sugar hydrolysis" evidence="5">
    <location>
        <begin position="81"/>
        <end position="249"/>
    </location>
</feature>
<dbReference type="SMART" id="SM00722">
    <property type="entry name" value="CASH"/>
    <property type="match status" value="1"/>
</dbReference>
<evidence type="ECO:0000313" key="7">
    <source>
        <dbReference type="Proteomes" id="UP000247790"/>
    </source>
</evidence>
<dbReference type="SMART" id="SM00710">
    <property type="entry name" value="PbH1"/>
    <property type="match status" value="7"/>
</dbReference>
<evidence type="ECO:0000256" key="4">
    <source>
        <dbReference type="SAM" id="Phobius"/>
    </source>
</evidence>
<dbReference type="InterPro" id="IPR011050">
    <property type="entry name" value="Pectin_lyase_fold/virulence"/>
</dbReference>
<evidence type="ECO:0000256" key="1">
    <source>
        <dbReference type="ARBA" id="ARBA00004906"/>
    </source>
</evidence>
<dbReference type="Proteomes" id="UP000247790">
    <property type="component" value="Unassembled WGS sequence"/>
</dbReference>